<keyword evidence="9" id="KW-0010">Activator</keyword>
<keyword evidence="7" id="KW-0156">Chromatin regulator</keyword>
<dbReference type="Proteomes" id="UP000694864">
    <property type="component" value="Chromosome 5"/>
</dbReference>
<keyword evidence="8" id="KW-0805">Transcription regulation</keyword>
<keyword evidence="12" id="KW-0012">Acyltransferase</keyword>
<evidence type="ECO:0000313" key="19">
    <source>
        <dbReference type="Proteomes" id="UP000694864"/>
    </source>
</evidence>
<keyword evidence="11" id="KW-0539">Nucleus</keyword>
<keyword evidence="3" id="KW-0808">Transferase</keyword>
<feature type="domain" description="TAZ-type" evidence="16">
    <location>
        <begin position="1047"/>
        <end position="1149"/>
    </location>
</feature>
<sequence>MPRFPENDEPGDDSENYDELIRNWLSSLGEPSGTVVASDHDDDVQYLGTRKAQPDQSGNELRKRRRSGPGDSFRLPDLEPFPRSAYPPGPYGVTKQDVMHNPPLDTSKRVKLVKKLVRVSTFEDLFSPNKEMVEIEERRPLNHEELGTAVVIVEPVRFDEGTTSEVNADYTGTMSLNHEELGVGAVTVEPMRCDEGAKSEVIAGTDTMSMNHQKMGLGVDIVEEMRCDKGTKSEVEADTDTVLLNHEKLGVGVNVVEPMKCAEGTMPEVNADTDTVSLNHENLDTVEPMNCNEGTKSEVNADTSGVGAEPMNCDEGTKSEVEADTDIVLLNHEKMGDCAEPMKCDEGTKSEVEADTTSMQKRNKRGVSLIEHFTDEEIKLHIMNLPDTMCALEEEDDEDEDKELCQLCGNGRLPLPPPPIYCLRCNRRIKDDAVYYTPGEEEIKDAQLNFCSPCRTVCSNKFKLTSGITISKANMLECNNLKNQAFEQWVQCGSCYKWQHQVCGLYNKDKDKDETREYICPICLLEERKSNNNNNNNNNDMPVDDNTNLGAKDLPETILSFFLEQRLAKRLKEERCETAKATGKNVKNVSKPEGLTLRVVYSADKISTVNKPLADLLHRKNYPTEFPYRSKVILLFQKVEGVDICIFALFVQEFGSECSQPNQRSTYIVYLDSVKYFRPERLTFAGEALRTFVYHEILIGYLEFCKMRGFTTSYIWASCPPETGVDYIMYSHPKTQQTPNTKKLRQWYTSMLEKAVEQKVVVKTTNLYDRFFVSREDQSTCDMTAARLPYFEGSLWSNSAELILQEIEKQGNNDLHHMLKSLTRRKIKSYKSTTCDYVDSDDCKNILLMEKLEKKVLNNKEDLMVVELNYSCTRCLKAIVSGLRWYCGKCKNLQLCESCYDSKQELPGEHIYDNANNKEKKHPLSKKQVNVTTVDNDIIQENEMFDSRQAFLAISQKNNYIFHTLRHAKHSSMMILHNLHTSTKLHHHSQNSSGLTCTNCKKDVSTSIYLPCLLCPDFRACTGCYTDKETVSHLHIFPTLASYNNGVPPKTVMVLEILKALQHASLCQPKASKSCSYPKCREVQALFSHNERCKIQKMGVSCNICRYKTKEMGVSCNNCGCKTCDRLSQIVKIHANHCRDLKCPVPGCR</sequence>
<evidence type="ECO:0000256" key="2">
    <source>
        <dbReference type="ARBA" id="ARBA00013184"/>
    </source>
</evidence>
<dbReference type="Gene3D" id="3.30.60.90">
    <property type="match status" value="2"/>
</dbReference>
<dbReference type="RefSeq" id="XP_019100938.1">
    <property type="nucleotide sequence ID" value="XM_019245393.1"/>
</dbReference>
<evidence type="ECO:0000256" key="14">
    <source>
        <dbReference type="PROSITE-ProRule" id="PRU00228"/>
    </source>
</evidence>
<comment type="subcellular location">
    <subcellularLocation>
        <location evidence="1">Nucleus</location>
    </subcellularLocation>
</comment>
<dbReference type="SMART" id="SM00291">
    <property type="entry name" value="ZnF_ZZ"/>
    <property type="match status" value="2"/>
</dbReference>
<evidence type="ECO:0000256" key="15">
    <source>
        <dbReference type="SAM" id="MobiDB-lite"/>
    </source>
</evidence>
<evidence type="ECO:0000259" key="16">
    <source>
        <dbReference type="PROSITE" id="PS50134"/>
    </source>
</evidence>
<evidence type="ECO:0000256" key="9">
    <source>
        <dbReference type="ARBA" id="ARBA00023159"/>
    </source>
</evidence>
<name>A0ABM1RPK0_CAMSA</name>
<keyword evidence="19" id="KW-1185">Reference proteome</keyword>
<dbReference type="InterPro" id="IPR011011">
    <property type="entry name" value="Znf_FYVE_PHD"/>
</dbReference>
<protein>
    <recommendedName>
        <fullName evidence="2">histone acetyltransferase</fullName>
        <ecNumber evidence="2">2.3.1.48</ecNumber>
    </recommendedName>
</protein>
<evidence type="ECO:0000256" key="6">
    <source>
        <dbReference type="ARBA" id="ARBA00022833"/>
    </source>
</evidence>
<dbReference type="GeneID" id="104789658"/>
<evidence type="ECO:0000256" key="10">
    <source>
        <dbReference type="ARBA" id="ARBA00023163"/>
    </source>
</evidence>
<feature type="compositionally biased region" description="Polar residues" evidence="15">
    <location>
        <begin position="292"/>
        <end position="303"/>
    </location>
</feature>
<evidence type="ECO:0000256" key="11">
    <source>
        <dbReference type="ARBA" id="ARBA00023242"/>
    </source>
</evidence>
<dbReference type="Pfam" id="PF08214">
    <property type="entry name" value="HAT_KAT11"/>
    <property type="match status" value="1"/>
</dbReference>
<dbReference type="SUPFAM" id="SSF57933">
    <property type="entry name" value="TAZ domain"/>
    <property type="match status" value="1"/>
</dbReference>
<feature type="domain" description="CBP/p300-type HAT" evidence="18">
    <location>
        <begin position="548"/>
        <end position="984"/>
    </location>
</feature>
<keyword evidence="4" id="KW-0479">Metal-binding</keyword>
<dbReference type="SUPFAM" id="SSF57903">
    <property type="entry name" value="FYVE/PHD zinc finger"/>
    <property type="match status" value="1"/>
</dbReference>
<dbReference type="InterPro" id="IPR035898">
    <property type="entry name" value="TAZ_dom_sf"/>
</dbReference>
<dbReference type="Gene3D" id="3.30.40.10">
    <property type="entry name" value="Zinc/RING finger domain, C3HC4 (zinc finger)"/>
    <property type="match status" value="1"/>
</dbReference>
<dbReference type="InterPro" id="IPR031162">
    <property type="entry name" value="CBP_P300_HAT"/>
</dbReference>
<dbReference type="EC" id="2.3.1.48" evidence="2"/>
<evidence type="ECO:0000259" key="17">
    <source>
        <dbReference type="PROSITE" id="PS50135"/>
    </source>
</evidence>
<feature type="region of interest" description="Disordered" evidence="15">
    <location>
        <begin position="285"/>
        <end position="318"/>
    </location>
</feature>
<feature type="domain" description="ZZ-type" evidence="17">
    <location>
        <begin position="992"/>
        <end position="1045"/>
    </location>
</feature>
<dbReference type="Gene3D" id="1.20.1020.10">
    <property type="entry name" value="TAZ domain"/>
    <property type="match status" value="1"/>
</dbReference>
<accession>A0ABM1RPK0</accession>
<reference evidence="19" key="1">
    <citation type="journal article" date="2014" name="Nat. Commun.">
        <title>The emerging biofuel crop Camelina sativa retains a highly undifferentiated hexaploid genome structure.</title>
        <authorList>
            <person name="Kagale S."/>
            <person name="Koh C."/>
            <person name="Nixon J."/>
            <person name="Bollina V."/>
            <person name="Clarke W.E."/>
            <person name="Tuteja R."/>
            <person name="Spillane C."/>
            <person name="Robinson S.J."/>
            <person name="Links M.G."/>
            <person name="Clarke C."/>
            <person name="Higgins E.E."/>
            <person name="Huebert T."/>
            <person name="Sharpe A.G."/>
            <person name="Parkin I.A."/>
        </authorList>
    </citation>
    <scope>NUCLEOTIDE SEQUENCE [LARGE SCALE GENOMIC DNA]</scope>
    <source>
        <strain evidence="19">cv. DH55</strain>
    </source>
</reference>
<gene>
    <name evidence="20" type="primary">LOC104789658</name>
</gene>
<reference evidence="20" key="2">
    <citation type="submission" date="2025-08" db="UniProtKB">
        <authorList>
            <consortium name="RefSeq"/>
        </authorList>
    </citation>
    <scope>IDENTIFICATION</scope>
    <source>
        <tissue evidence="20">Leaf</tissue>
    </source>
</reference>
<proteinExistence type="predicted"/>
<organism evidence="19 20">
    <name type="scientific">Camelina sativa</name>
    <name type="common">False flax</name>
    <name type="synonym">Myagrum sativum</name>
    <dbReference type="NCBI Taxonomy" id="90675"/>
    <lineage>
        <taxon>Eukaryota</taxon>
        <taxon>Viridiplantae</taxon>
        <taxon>Streptophyta</taxon>
        <taxon>Embryophyta</taxon>
        <taxon>Tracheophyta</taxon>
        <taxon>Spermatophyta</taxon>
        <taxon>Magnoliopsida</taxon>
        <taxon>eudicotyledons</taxon>
        <taxon>Gunneridae</taxon>
        <taxon>Pentapetalae</taxon>
        <taxon>rosids</taxon>
        <taxon>malvids</taxon>
        <taxon>Brassicales</taxon>
        <taxon>Brassicaceae</taxon>
        <taxon>Camelineae</taxon>
        <taxon>Camelina</taxon>
    </lineage>
</organism>
<dbReference type="PANTHER" id="PTHR13808:SF53">
    <property type="entry name" value="HISTONE ACETYLTRANSFERASE HAC2"/>
    <property type="match status" value="1"/>
</dbReference>
<dbReference type="SMART" id="SM01250">
    <property type="entry name" value="KAT11"/>
    <property type="match status" value="1"/>
</dbReference>
<dbReference type="Pfam" id="PF00569">
    <property type="entry name" value="ZZ"/>
    <property type="match status" value="1"/>
</dbReference>
<dbReference type="InterPro" id="IPR043145">
    <property type="entry name" value="Znf_ZZ_sf"/>
</dbReference>
<feature type="region of interest" description="Disordered" evidence="15">
    <location>
        <begin position="29"/>
        <end position="91"/>
    </location>
</feature>
<evidence type="ECO:0000256" key="12">
    <source>
        <dbReference type="ARBA" id="ARBA00023315"/>
    </source>
</evidence>
<dbReference type="PANTHER" id="PTHR13808">
    <property type="entry name" value="CBP/P300-RELATED"/>
    <property type="match status" value="1"/>
</dbReference>
<dbReference type="SMART" id="SM00551">
    <property type="entry name" value="ZnF_TAZ"/>
    <property type="match status" value="1"/>
</dbReference>
<dbReference type="InterPro" id="IPR000433">
    <property type="entry name" value="Znf_ZZ"/>
</dbReference>
<dbReference type="PROSITE" id="PS51727">
    <property type="entry name" value="CBP_P300_HAT"/>
    <property type="match status" value="1"/>
</dbReference>
<evidence type="ECO:0000313" key="20">
    <source>
        <dbReference type="RefSeq" id="XP_019100938.1"/>
    </source>
</evidence>
<dbReference type="InterPro" id="IPR013178">
    <property type="entry name" value="Histone_AcTrfase_Rtt109/CBP"/>
</dbReference>
<evidence type="ECO:0000256" key="13">
    <source>
        <dbReference type="ARBA" id="ARBA00048017"/>
    </source>
</evidence>
<evidence type="ECO:0000256" key="1">
    <source>
        <dbReference type="ARBA" id="ARBA00004123"/>
    </source>
</evidence>
<comment type="catalytic activity">
    <reaction evidence="13">
        <text>L-lysyl-[protein] + acetyl-CoA = N(6)-acetyl-L-lysyl-[protein] + CoA + H(+)</text>
        <dbReference type="Rhea" id="RHEA:45948"/>
        <dbReference type="Rhea" id="RHEA-COMP:9752"/>
        <dbReference type="Rhea" id="RHEA-COMP:10731"/>
        <dbReference type="ChEBI" id="CHEBI:15378"/>
        <dbReference type="ChEBI" id="CHEBI:29969"/>
        <dbReference type="ChEBI" id="CHEBI:57287"/>
        <dbReference type="ChEBI" id="CHEBI:57288"/>
        <dbReference type="ChEBI" id="CHEBI:61930"/>
        <dbReference type="EC" id="2.3.1.48"/>
    </reaction>
</comment>
<dbReference type="Pfam" id="PF02135">
    <property type="entry name" value="zf-TAZ"/>
    <property type="match status" value="1"/>
</dbReference>
<dbReference type="PROSITE" id="PS50135">
    <property type="entry name" value="ZF_ZZ_2"/>
    <property type="match status" value="2"/>
</dbReference>
<dbReference type="PROSITE" id="PS01357">
    <property type="entry name" value="ZF_ZZ_1"/>
    <property type="match status" value="1"/>
</dbReference>
<keyword evidence="10" id="KW-0804">Transcription</keyword>
<evidence type="ECO:0000256" key="5">
    <source>
        <dbReference type="ARBA" id="ARBA00022771"/>
    </source>
</evidence>
<evidence type="ECO:0000256" key="4">
    <source>
        <dbReference type="ARBA" id="ARBA00022723"/>
    </source>
</evidence>
<dbReference type="InterPro" id="IPR013083">
    <property type="entry name" value="Znf_RING/FYVE/PHD"/>
</dbReference>
<keyword evidence="5 14" id="KW-0863">Zinc-finger</keyword>
<evidence type="ECO:0000256" key="3">
    <source>
        <dbReference type="ARBA" id="ARBA00022679"/>
    </source>
</evidence>
<evidence type="ECO:0000259" key="18">
    <source>
        <dbReference type="PROSITE" id="PS51727"/>
    </source>
</evidence>
<dbReference type="PROSITE" id="PS50134">
    <property type="entry name" value="ZF_TAZ"/>
    <property type="match status" value="1"/>
</dbReference>
<evidence type="ECO:0000256" key="8">
    <source>
        <dbReference type="ARBA" id="ARBA00023015"/>
    </source>
</evidence>
<feature type="domain" description="ZZ-type" evidence="17">
    <location>
        <begin position="867"/>
        <end position="932"/>
    </location>
</feature>
<dbReference type="SUPFAM" id="SSF57850">
    <property type="entry name" value="RING/U-box"/>
    <property type="match status" value="2"/>
</dbReference>
<dbReference type="InterPro" id="IPR000197">
    <property type="entry name" value="Znf_TAZ"/>
</dbReference>
<evidence type="ECO:0000256" key="7">
    <source>
        <dbReference type="ARBA" id="ARBA00022853"/>
    </source>
</evidence>
<keyword evidence="6" id="KW-0862">Zinc</keyword>